<dbReference type="SMART" id="SM01222">
    <property type="entry name" value="FTCD_N"/>
    <property type="match status" value="1"/>
</dbReference>
<evidence type="ECO:0000313" key="22">
    <source>
        <dbReference type="EMBL" id="MPL96421.1"/>
    </source>
</evidence>
<dbReference type="InterPro" id="IPR004227">
    <property type="entry name" value="Formiminotransferase_cat"/>
</dbReference>
<evidence type="ECO:0000256" key="19">
    <source>
        <dbReference type="ARBA" id="ARBA00030029"/>
    </source>
</evidence>
<dbReference type="Gene3D" id="3.30.70.670">
    <property type="entry name" value="Formiminotransferase, C-terminal subdomain"/>
    <property type="match status" value="1"/>
</dbReference>
<dbReference type="PANTHER" id="PTHR12234">
    <property type="entry name" value="FORMIMINOTRANSFERASE-CYCLODEAMINASE"/>
    <property type="match status" value="1"/>
</dbReference>
<dbReference type="GO" id="GO:0005814">
    <property type="term" value="C:centriole"/>
    <property type="evidence" value="ECO:0007669"/>
    <property type="project" value="UniProtKB-SubCell"/>
</dbReference>
<reference evidence="22" key="1">
    <citation type="submission" date="2019-08" db="EMBL/GenBank/DDBJ databases">
        <authorList>
            <person name="Kucharzyk K."/>
            <person name="Murdoch R.W."/>
            <person name="Higgins S."/>
            <person name="Loffler F."/>
        </authorList>
    </citation>
    <scope>NUCLEOTIDE SEQUENCE</scope>
</reference>
<dbReference type="SUPFAM" id="SSF101262">
    <property type="entry name" value="Methenyltetrahydrofolate cyclohydrolase-like"/>
    <property type="match status" value="1"/>
</dbReference>
<dbReference type="GO" id="GO:0019556">
    <property type="term" value="P:L-histidine catabolic process to glutamate and formamide"/>
    <property type="evidence" value="ECO:0007669"/>
    <property type="project" value="UniProtKB-UniPathway"/>
</dbReference>
<dbReference type="Pfam" id="PF04961">
    <property type="entry name" value="FTCD_C"/>
    <property type="match status" value="1"/>
</dbReference>
<dbReference type="Gene3D" id="3.30.990.10">
    <property type="entry name" value="Formiminotransferase, N-terminal subdomain"/>
    <property type="match status" value="1"/>
</dbReference>
<evidence type="ECO:0000256" key="8">
    <source>
        <dbReference type="ARBA" id="ARBA00017787"/>
    </source>
</evidence>
<dbReference type="EC" id="2.1.2.5" evidence="6"/>
<dbReference type="Pfam" id="PF02971">
    <property type="entry name" value="FTCD"/>
    <property type="match status" value="1"/>
</dbReference>
<evidence type="ECO:0000256" key="16">
    <source>
        <dbReference type="ARBA" id="ARBA00023268"/>
    </source>
</evidence>
<name>A0A644VYC7_9ZZZZ</name>
<evidence type="ECO:0000256" key="1">
    <source>
        <dbReference type="ARBA" id="ARBA00004114"/>
    </source>
</evidence>
<dbReference type="Gene3D" id="1.20.120.680">
    <property type="entry name" value="Formiminotetrahydrofolate cyclodeaminase monomer, up-and-down helical bundle"/>
    <property type="match status" value="1"/>
</dbReference>
<keyword evidence="9" id="KW-0963">Cytoplasm</keyword>
<evidence type="ECO:0000256" key="3">
    <source>
        <dbReference type="ARBA" id="ARBA00005082"/>
    </source>
</evidence>
<feature type="domain" description="Formiminotransferase N-terminal subdomain" evidence="21">
    <location>
        <begin position="4"/>
        <end position="184"/>
    </location>
</feature>
<dbReference type="InterPro" id="IPR007044">
    <property type="entry name" value="Cyclodeamin/CycHdrlase"/>
</dbReference>
<evidence type="ECO:0000256" key="5">
    <source>
        <dbReference type="ARBA" id="ARBA00010825"/>
    </source>
</evidence>
<evidence type="ECO:0000256" key="18">
    <source>
        <dbReference type="ARBA" id="ARBA00025915"/>
    </source>
</evidence>
<dbReference type="GO" id="GO:0005794">
    <property type="term" value="C:Golgi apparatus"/>
    <property type="evidence" value="ECO:0007669"/>
    <property type="project" value="UniProtKB-SubCell"/>
</dbReference>
<keyword evidence="13" id="KW-0333">Golgi apparatus</keyword>
<comment type="function">
    <text evidence="17">Folate-dependent enzyme, that displays both transferase and deaminase activity. Serves to channel one-carbon units from formiminoglutamate to the folate pool.</text>
</comment>
<dbReference type="GO" id="GO:0030409">
    <property type="term" value="F:glutamate formimidoyltransferase activity"/>
    <property type="evidence" value="ECO:0007669"/>
    <property type="project" value="UniProtKB-EC"/>
</dbReference>
<evidence type="ECO:0000256" key="4">
    <source>
        <dbReference type="ARBA" id="ARBA00008297"/>
    </source>
</evidence>
<dbReference type="InterPro" id="IPR012886">
    <property type="entry name" value="Formiminotransferase_N"/>
</dbReference>
<comment type="subcellular location">
    <subcellularLocation>
        <location evidence="1">Cytoplasm</location>
        <location evidence="1">Cytoskeleton</location>
        <location evidence="1">Microtubule organizing center</location>
        <location evidence="1">Centrosome</location>
        <location evidence="1">Centriole</location>
    </subcellularLocation>
    <subcellularLocation>
        <location evidence="2">Golgi apparatus</location>
    </subcellularLocation>
</comment>
<evidence type="ECO:0000256" key="7">
    <source>
        <dbReference type="ARBA" id="ARBA00012998"/>
    </source>
</evidence>
<evidence type="ECO:0000256" key="13">
    <source>
        <dbReference type="ARBA" id="ARBA00023034"/>
    </source>
</evidence>
<dbReference type="UniPathway" id="UPA00379">
    <property type="reaction ID" value="UER00555"/>
</dbReference>
<protein>
    <recommendedName>
        <fullName evidence="8">Formimidoyltransferase-cyclodeaminase</fullName>
        <ecNumber evidence="6">2.1.2.5</ecNumber>
        <ecNumber evidence="7">4.3.1.4</ecNumber>
    </recommendedName>
    <alternativeName>
        <fullName evidence="19">Formiminotransferase-cyclodeaminase</fullName>
    </alternativeName>
</protein>
<keyword evidence="11" id="KW-0369">Histidine metabolism</keyword>
<evidence type="ECO:0000256" key="14">
    <source>
        <dbReference type="ARBA" id="ARBA00023212"/>
    </source>
</evidence>
<gene>
    <name evidence="22" type="ORF">SDC9_42601</name>
</gene>
<dbReference type="EC" id="4.3.1.4" evidence="7"/>
<keyword evidence="15" id="KW-0456">Lyase</keyword>
<dbReference type="Pfam" id="PF07837">
    <property type="entry name" value="FTCD_N"/>
    <property type="match status" value="1"/>
</dbReference>
<evidence type="ECO:0000256" key="15">
    <source>
        <dbReference type="ARBA" id="ARBA00023239"/>
    </source>
</evidence>
<keyword evidence="10" id="KW-0808">Transferase</keyword>
<keyword evidence="16" id="KW-0511">Multifunctional enzyme</keyword>
<comment type="similarity">
    <text evidence="4">In the N-terminal section; belongs to the formiminotransferase family.</text>
</comment>
<dbReference type="InterPro" id="IPR051623">
    <property type="entry name" value="FTCD"/>
</dbReference>
<comment type="subunit">
    <text evidence="18">Homooctamer, including four polyglutamate binding sites. The subunits are arranged as a tetramer of dimers, and form a planar ring-shaped structure.</text>
</comment>
<keyword evidence="12" id="KW-0290">Folate-binding</keyword>
<dbReference type="GO" id="GO:0019557">
    <property type="term" value="P:L-histidine catabolic process to glutamate and formate"/>
    <property type="evidence" value="ECO:0007669"/>
    <property type="project" value="UniProtKB-UniPathway"/>
</dbReference>
<dbReference type="NCBIfam" id="TIGR02024">
    <property type="entry name" value="FtcD"/>
    <property type="match status" value="1"/>
</dbReference>
<sequence length="567" mass="61622">MLQKLIECVPNFSEGRNMQVIKQITDEIEKVEGVKLLNVDPGAATNRTVVTFVGSPESVSEAAFRAIRKAGEVIDMRNHHGEHPRMGATDVCPFIPIAGVTMEETADYARALAKRVGEELGIPVYCYESAAFKPERRNLANCRAGEYEGLAKRVGSSEWRPDFGPAEFSERVAVTGATAVGARDFLVAINYNLNTTSTRRANAIAFDVREKGRKMREGNPITGKVVKDENGKDVWIPGTLKGCKAIGWFIEEYGIAQVSMNVTNITQTPVHIAFDEVVEKAAARGIRVTGSEIVGLIPKKVLIDAGKHYLAKQQRSAGIAEEEIIKIAVKSMGLDDLKPFDPREKVIEYLLEEGSATKLIDLTAKGFANLTASESPAPGGGSVSAYMGALGAALGTMVANLSSHKAGWDHRWDEFSKWAEKGQSIMNEMLFLVDEDTNSFNKIMEAFGLPKDSDTEKAARSAAIQAATQYATEIPLRTMKVAYSGFDLIEEMVKEGNPNSVSDAGVGALAIRSAIYGAYMNVRINSVDLKDRTVADKLVAEAQEIYDMTAGREKRIIDAVLATLSSK</sequence>
<dbReference type="EMBL" id="VSSQ01000509">
    <property type="protein sequence ID" value="MPL96421.1"/>
    <property type="molecule type" value="Genomic_DNA"/>
</dbReference>
<dbReference type="GO" id="GO:0005542">
    <property type="term" value="F:folic acid binding"/>
    <property type="evidence" value="ECO:0007669"/>
    <property type="project" value="UniProtKB-KW"/>
</dbReference>
<dbReference type="InterPro" id="IPR037064">
    <property type="entry name" value="Formiminotransferase_N_sf"/>
</dbReference>
<evidence type="ECO:0000256" key="12">
    <source>
        <dbReference type="ARBA" id="ARBA00022954"/>
    </source>
</evidence>
<evidence type="ECO:0000256" key="6">
    <source>
        <dbReference type="ARBA" id="ARBA00012252"/>
    </source>
</evidence>
<dbReference type="InterPro" id="IPR037070">
    <property type="entry name" value="Formiminotransferase_C_sf"/>
</dbReference>
<accession>A0A644VYC7</accession>
<dbReference type="AlphaFoldDB" id="A0A644VYC7"/>
<dbReference type="GO" id="GO:0030412">
    <property type="term" value="F:formimidoyltetrahydrofolate cyclodeaminase activity"/>
    <property type="evidence" value="ECO:0007669"/>
    <property type="project" value="UniProtKB-EC"/>
</dbReference>
<comment type="similarity">
    <text evidence="5">In the C-terminal section; belongs to the cyclodeaminase/cyclohydrolase family.</text>
</comment>
<dbReference type="SUPFAM" id="SSF55116">
    <property type="entry name" value="Formiminotransferase domain of formiminotransferase-cyclodeaminase"/>
    <property type="match status" value="2"/>
</dbReference>
<evidence type="ECO:0000256" key="17">
    <source>
        <dbReference type="ARBA" id="ARBA00025506"/>
    </source>
</evidence>
<evidence type="ECO:0000259" key="21">
    <source>
        <dbReference type="SMART" id="SM01222"/>
    </source>
</evidence>
<feature type="domain" description="Formiminotransferase C-terminal subdomain" evidence="20">
    <location>
        <begin position="185"/>
        <end position="350"/>
    </location>
</feature>
<dbReference type="SMART" id="SM01221">
    <property type="entry name" value="FTCD"/>
    <property type="match status" value="1"/>
</dbReference>
<proteinExistence type="inferred from homology"/>
<comment type="pathway">
    <text evidence="3">Amino-acid degradation; L-histidine degradation into L-glutamate; L-glutamate from N-formimidoyl-L-glutamate (transferase route): step 1/1.</text>
</comment>
<dbReference type="InterPro" id="IPR013802">
    <property type="entry name" value="Formiminotransferase_C"/>
</dbReference>
<evidence type="ECO:0000256" key="11">
    <source>
        <dbReference type="ARBA" id="ARBA00022808"/>
    </source>
</evidence>
<comment type="caution">
    <text evidence="22">The sequence shown here is derived from an EMBL/GenBank/DDBJ whole genome shotgun (WGS) entry which is preliminary data.</text>
</comment>
<organism evidence="22">
    <name type="scientific">bioreactor metagenome</name>
    <dbReference type="NCBI Taxonomy" id="1076179"/>
    <lineage>
        <taxon>unclassified sequences</taxon>
        <taxon>metagenomes</taxon>
        <taxon>ecological metagenomes</taxon>
    </lineage>
</organism>
<dbReference type="InterPro" id="IPR022384">
    <property type="entry name" value="FormiminoTrfase_cat_dom_sf"/>
</dbReference>
<evidence type="ECO:0000259" key="20">
    <source>
        <dbReference type="SMART" id="SM01221"/>
    </source>
</evidence>
<evidence type="ECO:0000256" key="9">
    <source>
        <dbReference type="ARBA" id="ARBA00022490"/>
    </source>
</evidence>
<dbReference type="PANTHER" id="PTHR12234:SF0">
    <property type="entry name" value="FORMIMIDOYLTRANSFERASE-CYCLODEAMINASE"/>
    <property type="match status" value="1"/>
</dbReference>
<evidence type="ECO:0000256" key="10">
    <source>
        <dbReference type="ARBA" id="ARBA00022679"/>
    </source>
</evidence>
<keyword evidence="14" id="KW-0206">Cytoskeleton</keyword>
<dbReference type="InterPro" id="IPR036178">
    <property type="entry name" value="Formintransfe-cycloase-like_sf"/>
</dbReference>
<evidence type="ECO:0000256" key="2">
    <source>
        <dbReference type="ARBA" id="ARBA00004555"/>
    </source>
</evidence>